<evidence type="ECO:0000313" key="5">
    <source>
        <dbReference type="Proteomes" id="UP001161247"/>
    </source>
</evidence>
<dbReference type="PANTHER" id="PTHR45666">
    <property type="entry name" value="TYPE IV INOSITOL POLYPHOSPHATE 5-PHOSPHATASE 9"/>
    <property type="match status" value="1"/>
</dbReference>
<comment type="similarity">
    <text evidence="1">Belongs to the inositol polyphosphate 5-phosphatase family.</text>
</comment>
<dbReference type="EMBL" id="OX459120">
    <property type="protein sequence ID" value="CAI9098165.1"/>
    <property type="molecule type" value="Genomic_DNA"/>
</dbReference>
<dbReference type="Gene3D" id="3.60.10.10">
    <property type="entry name" value="Endonuclease/exonuclease/phosphatase"/>
    <property type="match status" value="1"/>
</dbReference>
<dbReference type="AlphaFoldDB" id="A0AAV1CS59"/>
<evidence type="ECO:0000256" key="2">
    <source>
        <dbReference type="ARBA" id="ARBA00022801"/>
    </source>
</evidence>
<evidence type="ECO:0000259" key="3">
    <source>
        <dbReference type="SMART" id="SM00128"/>
    </source>
</evidence>
<dbReference type="Pfam" id="PF22669">
    <property type="entry name" value="Exo_endo_phos2"/>
    <property type="match status" value="1"/>
</dbReference>
<name>A0AAV1CS59_OLDCO</name>
<dbReference type="InterPro" id="IPR045849">
    <property type="entry name" value="IP5P_plant"/>
</dbReference>
<dbReference type="GO" id="GO:0004445">
    <property type="term" value="F:inositol-polyphosphate 5-phosphatase activity"/>
    <property type="evidence" value="ECO:0007669"/>
    <property type="project" value="InterPro"/>
</dbReference>
<sequence length="541" mass="60760">MRKEQKISKVTHFCKHMDQVFLSIPAIVQRVNHFENPLQASWPKLVVKKLLNMKSCPDEYLSDYAITGKVEKVERRRKSCSDQGSYVVVPEEITGSLIEERDGIERPSVEDDGPSAIDDRNLRMFVGTWNVGGKAPHDGLTLGDWLRTPTPADIYVLGFQEVVPLNAGNVLGAEDNGPAAKWLSLIRQELNGHDCAGVDTSGESRLNNSFSQSSSDQEPDVVSQRISFSDLLSLEKEQAPDQEASVSQRKPKYCLAASKQMVGLFLCVWVRSDLRPHISSLKVSCVGTGIMGYLGNKGSISISMILLHTSFCFVCTHLASGEKEGDEIKRNSDVVDILRKTRFCHPLRLKGQLPVLPEGILDHEKIIWLGDLNYRLAPNGGDAIELLKRNDWQTLLEKDQLRIEQKAGRVFKGWEEGKIQFAPTYKYRKDSDDYVVQTSTSKERRRTPAWCDRILWKGEGLKQMWYERGESKFSDHRPVSSLFLVQVNAAQTNYYDKAASSIGSNTNNTSASARFQAEEFLILSKDAKFIQTAPLLKLTTS</sequence>
<evidence type="ECO:0000313" key="4">
    <source>
        <dbReference type="EMBL" id="CAI9098165.1"/>
    </source>
</evidence>
<dbReference type="SMART" id="SM00128">
    <property type="entry name" value="IPPc"/>
    <property type="match status" value="1"/>
</dbReference>
<dbReference type="SUPFAM" id="SSF56219">
    <property type="entry name" value="DNase I-like"/>
    <property type="match status" value="1"/>
</dbReference>
<keyword evidence="2" id="KW-0378">Hydrolase</keyword>
<dbReference type="PANTHER" id="PTHR45666:SF15">
    <property type="entry name" value="TYPE I INOSITOL POLYPHOSPHATE 5-PHOSPHATASE 8"/>
    <property type="match status" value="1"/>
</dbReference>
<dbReference type="GO" id="GO:0046856">
    <property type="term" value="P:phosphatidylinositol dephosphorylation"/>
    <property type="evidence" value="ECO:0007669"/>
    <property type="project" value="InterPro"/>
</dbReference>
<dbReference type="InterPro" id="IPR036691">
    <property type="entry name" value="Endo/exonu/phosph_ase_sf"/>
</dbReference>
<protein>
    <submittedName>
        <fullName evidence="4">OLC1v1034764C4</fullName>
    </submittedName>
</protein>
<dbReference type="GO" id="GO:0034485">
    <property type="term" value="F:phosphatidylinositol-3,4,5-trisphosphate 5-phosphatase activity"/>
    <property type="evidence" value="ECO:0007669"/>
    <property type="project" value="TreeGrafter"/>
</dbReference>
<proteinExistence type="inferred from homology"/>
<gene>
    <name evidence="4" type="ORF">OLC1_LOCUS8452</name>
</gene>
<reference evidence="4" key="1">
    <citation type="submission" date="2023-03" db="EMBL/GenBank/DDBJ databases">
        <authorList>
            <person name="Julca I."/>
        </authorList>
    </citation>
    <scope>NUCLEOTIDE SEQUENCE</scope>
</reference>
<dbReference type="Proteomes" id="UP001161247">
    <property type="component" value="Chromosome 3"/>
</dbReference>
<evidence type="ECO:0000256" key="1">
    <source>
        <dbReference type="ARBA" id="ARBA00010768"/>
    </source>
</evidence>
<dbReference type="InterPro" id="IPR000300">
    <property type="entry name" value="IPPc"/>
</dbReference>
<organism evidence="4 5">
    <name type="scientific">Oldenlandia corymbosa var. corymbosa</name>
    <dbReference type="NCBI Taxonomy" id="529605"/>
    <lineage>
        <taxon>Eukaryota</taxon>
        <taxon>Viridiplantae</taxon>
        <taxon>Streptophyta</taxon>
        <taxon>Embryophyta</taxon>
        <taxon>Tracheophyta</taxon>
        <taxon>Spermatophyta</taxon>
        <taxon>Magnoliopsida</taxon>
        <taxon>eudicotyledons</taxon>
        <taxon>Gunneridae</taxon>
        <taxon>Pentapetalae</taxon>
        <taxon>asterids</taxon>
        <taxon>lamiids</taxon>
        <taxon>Gentianales</taxon>
        <taxon>Rubiaceae</taxon>
        <taxon>Rubioideae</taxon>
        <taxon>Spermacoceae</taxon>
        <taxon>Hedyotis-Oldenlandia complex</taxon>
        <taxon>Oldenlandia</taxon>
    </lineage>
</organism>
<accession>A0AAV1CS59</accession>
<dbReference type="GO" id="GO:0004439">
    <property type="term" value="F:phosphatidylinositol-4,5-bisphosphate 5-phosphatase activity"/>
    <property type="evidence" value="ECO:0007669"/>
    <property type="project" value="TreeGrafter"/>
</dbReference>
<feature type="domain" description="Inositol polyphosphate-related phosphatase" evidence="3">
    <location>
        <begin position="120"/>
        <end position="491"/>
    </location>
</feature>
<keyword evidence="5" id="KW-1185">Reference proteome</keyword>